<comment type="caution">
    <text evidence="3">The sequence shown here is derived from an EMBL/GenBank/DDBJ whole genome shotgun (WGS) entry which is preliminary data.</text>
</comment>
<evidence type="ECO:0000313" key="3">
    <source>
        <dbReference type="EMBL" id="RKF56572.1"/>
    </source>
</evidence>
<accession>A0A420HGH9</accession>
<dbReference type="Pfam" id="PF14622">
    <property type="entry name" value="Ribonucleas_3_3"/>
    <property type="match status" value="1"/>
</dbReference>
<dbReference type="InterPro" id="IPR040030">
    <property type="entry name" value="Ribosomal_mL57"/>
</dbReference>
<feature type="compositionally biased region" description="Polar residues" evidence="1">
    <location>
        <begin position="36"/>
        <end position="55"/>
    </location>
</feature>
<sequence length="266" mass="30073">MRLSPAAGHSIQGIFSRTHALKEYFGLYYTSKRQQQYSTSSSPPINSTFPHNDSSNAEERPRWSYTPQRLKMPVRVRLNDARKPWESNSDPKRLDLFYTKLFGPGGDKLLSEEIKWLAITHKSFEQGARGFNDRLAFLGRRIFNLQTNLMLLSSPVSVQSQSINVSEPDERTPFRHPALEGLPNLFHPSLAEILSKERLAAFAASLGMKSIIRWYPRMKHDLNASGIEAVLVTSLYAIVGALALEKGGQVSTELSRKYIIKPLISR</sequence>
<proteinExistence type="predicted"/>
<name>A0A420HGH9_9PEZI</name>
<dbReference type="OrthoDB" id="2281895at2759"/>
<dbReference type="GO" id="GO:0032543">
    <property type="term" value="P:mitochondrial translation"/>
    <property type="evidence" value="ECO:0007669"/>
    <property type="project" value="InterPro"/>
</dbReference>
<evidence type="ECO:0000259" key="2">
    <source>
        <dbReference type="Pfam" id="PF14622"/>
    </source>
</evidence>
<gene>
    <name evidence="3" type="ORF">GcC1_195007</name>
</gene>
<dbReference type="Gene3D" id="1.10.1520.10">
    <property type="entry name" value="Ribonuclease III domain"/>
    <property type="match status" value="1"/>
</dbReference>
<evidence type="ECO:0000256" key="1">
    <source>
        <dbReference type="SAM" id="MobiDB-lite"/>
    </source>
</evidence>
<dbReference type="GO" id="GO:0006396">
    <property type="term" value="P:RNA processing"/>
    <property type="evidence" value="ECO:0007669"/>
    <property type="project" value="InterPro"/>
</dbReference>
<feature type="domain" description="RNase III" evidence="2">
    <location>
        <begin position="112"/>
        <end position="262"/>
    </location>
</feature>
<dbReference type="InterPro" id="IPR000999">
    <property type="entry name" value="RNase_III_dom"/>
</dbReference>
<dbReference type="Proteomes" id="UP000285405">
    <property type="component" value="Unassembled WGS sequence"/>
</dbReference>
<reference evidence="3 4" key="1">
    <citation type="journal article" date="2018" name="BMC Genomics">
        <title>Comparative genome analyses reveal sequence features reflecting distinct modes of host-adaptation between dicot and monocot powdery mildew.</title>
        <authorList>
            <person name="Wu Y."/>
            <person name="Ma X."/>
            <person name="Pan Z."/>
            <person name="Kale S.D."/>
            <person name="Song Y."/>
            <person name="King H."/>
            <person name="Zhang Q."/>
            <person name="Presley C."/>
            <person name="Deng X."/>
            <person name="Wei C.I."/>
            <person name="Xiao S."/>
        </authorList>
    </citation>
    <scope>NUCLEOTIDE SEQUENCE [LARGE SCALE GENOMIC DNA]</scope>
    <source>
        <strain evidence="3">UCSC1</strain>
    </source>
</reference>
<dbReference type="EMBL" id="MCBR01019584">
    <property type="protein sequence ID" value="RKF56572.1"/>
    <property type="molecule type" value="Genomic_DNA"/>
</dbReference>
<dbReference type="GO" id="GO:0003735">
    <property type="term" value="F:structural constituent of ribosome"/>
    <property type="evidence" value="ECO:0007669"/>
    <property type="project" value="InterPro"/>
</dbReference>
<feature type="region of interest" description="Disordered" evidence="1">
    <location>
        <begin position="36"/>
        <end position="63"/>
    </location>
</feature>
<evidence type="ECO:0000313" key="4">
    <source>
        <dbReference type="Proteomes" id="UP000285405"/>
    </source>
</evidence>
<dbReference type="AlphaFoldDB" id="A0A420HGH9"/>
<dbReference type="GO" id="GO:0004525">
    <property type="term" value="F:ribonuclease III activity"/>
    <property type="evidence" value="ECO:0007669"/>
    <property type="project" value="InterPro"/>
</dbReference>
<dbReference type="SUPFAM" id="SSF69065">
    <property type="entry name" value="RNase III domain-like"/>
    <property type="match status" value="1"/>
</dbReference>
<protein>
    <recommendedName>
        <fullName evidence="2">RNase III domain-containing protein</fullName>
    </recommendedName>
</protein>
<dbReference type="PANTHER" id="PTHR28160:SF1">
    <property type="entry name" value="LARGE RIBOSOMAL SUBUNIT PROTEIN ML57"/>
    <property type="match status" value="1"/>
</dbReference>
<organism evidence="3 4">
    <name type="scientific">Golovinomyces cichoracearum</name>
    <dbReference type="NCBI Taxonomy" id="62708"/>
    <lineage>
        <taxon>Eukaryota</taxon>
        <taxon>Fungi</taxon>
        <taxon>Dikarya</taxon>
        <taxon>Ascomycota</taxon>
        <taxon>Pezizomycotina</taxon>
        <taxon>Leotiomycetes</taxon>
        <taxon>Erysiphales</taxon>
        <taxon>Erysiphaceae</taxon>
        <taxon>Golovinomyces</taxon>
    </lineage>
</organism>
<dbReference type="InterPro" id="IPR036389">
    <property type="entry name" value="RNase_III_sf"/>
</dbReference>
<dbReference type="PANTHER" id="PTHR28160">
    <property type="entry name" value="54S RIBOSOMAL PROTEIN L15, MITOCHONDRIAL"/>
    <property type="match status" value="1"/>
</dbReference>
<dbReference type="FunFam" id="1.10.1520.10:FF:000018">
    <property type="entry name" value="RNase III domain protein"/>
    <property type="match status" value="1"/>
</dbReference>
<dbReference type="GO" id="GO:0005762">
    <property type="term" value="C:mitochondrial large ribosomal subunit"/>
    <property type="evidence" value="ECO:0007669"/>
    <property type="project" value="InterPro"/>
</dbReference>